<dbReference type="InterPro" id="IPR014729">
    <property type="entry name" value="Rossmann-like_a/b/a_fold"/>
</dbReference>
<dbReference type="Gene3D" id="3.40.50.620">
    <property type="entry name" value="HUPs"/>
    <property type="match status" value="1"/>
</dbReference>
<dbReference type="EMBL" id="LGRX02000875">
    <property type="protein sequence ID" value="KAK3287398.1"/>
    <property type="molecule type" value="Genomic_DNA"/>
</dbReference>
<evidence type="ECO:0000256" key="5">
    <source>
        <dbReference type="ARBA" id="ARBA00048108"/>
    </source>
</evidence>
<dbReference type="GO" id="GO:0017178">
    <property type="term" value="F:diphthine-ammonia ligase activity"/>
    <property type="evidence" value="ECO:0007669"/>
    <property type="project" value="UniProtKB-EC"/>
</dbReference>
<dbReference type="SUPFAM" id="SSF52402">
    <property type="entry name" value="Adenine nucleotide alpha hydrolases-like"/>
    <property type="match status" value="1"/>
</dbReference>
<evidence type="ECO:0000256" key="2">
    <source>
        <dbReference type="ARBA" id="ARBA00018426"/>
    </source>
</evidence>
<evidence type="ECO:0000313" key="8">
    <source>
        <dbReference type="Proteomes" id="UP001190700"/>
    </source>
</evidence>
<name>A0AAE0H028_9CHLO</name>
<organism evidence="7 8">
    <name type="scientific">Cymbomonas tetramitiformis</name>
    <dbReference type="NCBI Taxonomy" id="36881"/>
    <lineage>
        <taxon>Eukaryota</taxon>
        <taxon>Viridiplantae</taxon>
        <taxon>Chlorophyta</taxon>
        <taxon>Pyramimonadophyceae</taxon>
        <taxon>Pyramimonadales</taxon>
        <taxon>Pyramimonadaceae</taxon>
        <taxon>Cymbomonas</taxon>
    </lineage>
</organism>
<proteinExistence type="predicted"/>
<dbReference type="AlphaFoldDB" id="A0AAE0H028"/>
<dbReference type="CDD" id="cd01994">
    <property type="entry name" value="AANH_PF0828-like"/>
    <property type="match status" value="1"/>
</dbReference>
<dbReference type="Gene3D" id="3.90.1490.10">
    <property type="entry name" value="putative n-type atp pyrophosphatase, domain 2"/>
    <property type="match status" value="1"/>
</dbReference>
<evidence type="ECO:0000256" key="4">
    <source>
        <dbReference type="ARBA" id="ARBA00031552"/>
    </source>
</evidence>
<keyword evidence="8" id="KW-1185">Reference proteome</keyword>
<evidence type="ECO:0000256" key="1">
    <source>
        <dbReference type="ARBA" id="ARBA00012089"/>
    </source>
</evidence>
<evidence type="ECO:0000259" key="6">
    <source>
        <dbReference type="Pfam" id="PF01902"/>
    </source>
</evidence>
<evidence type="ECO:0000256" key="3">
    <source>
        <dbReference type="ARBA" id="ARBA00029814"/>
    </source>
</evidence>
<protein>
    <recommendedName>
        <fullName evidence="2">Diphthine--ammonia ligase</fullName>
        <ecNumber evidence="1">6.3.1.14</ecNumber>
    </recommendedName>
    <alternativeName>
        <fullName evidence="3">Diphthamide synthase</fullName>
    </alternativeName>
    <alternativeName>
        <fullName evidence="4">Diphthamide synthetase</fullName>
    </alternativeName>
</protein>
<evidence type="ECO:0000313" key="7">
    <source>
        <dbReference type="EMBL" id="KAK3287398.1"/>
    </source>
</evidence>
<gene>
    <name evidence="7" type="ORF">CYMTET_5109</name>
</gene>
<comment type="caution">
    <text evidence="7">The sequence shown here is derived from an EMBL/GenBank/DDBJ whole genome shotgun (WGS) entry which is preliminary data.</text>
</comment>
<reference evidence="7 8" key="1">
    <citation type="journal article" date="2015" name="Genome Biol. Evol.">
        <title>Comparative Genomics of a Bacterivorous Green Alga Reveals Evolutionary Causalities and Consequences of Phago-Mixotrophic Mode of Nutrition.</title>
        <authorList>
            <person name="Burns J.A."/>
            <person name="Paasch A."/>
            <person name="Narechania A."/>
            <person name="Kim E."/>
        </authorList>
    </citation>
    <scope>NUCLEOTIDE SEQUENCE [LARGE SCALE GENOMIC DNA]</scope>
    <source>
        <strain evidence="7 8">PLY_AMNH</strain>
    </source>
</reference>
<feature type="domain" description="Diphthamide synthase" evidence="6">
    <location>
        <begin position="3"/>
        <end position="206"/>
    </location>
</feature>
<dbReference type="EC" id="6.3.1.14" evidence="1"/>
<dbReference type="Pfam" id="PF01902">
    <property type="entry name" value="Diphthami_syn_2"/>
    <property type="match status" value="1"/>
</dbReference>
<accession>A0AAE0H028</accession>
<sequence length="414" mass="45260">MLRTAISWTGGKDSSLALRICQLDPRFSVVSLVVFRPEEASFKAHPLEVMRLQAKALGLPLYEAIVGGPDYKDSYKRGLNGLRERHDVSVIATGDMDLVGSMERNWIEECCEGSNAAFAATTPLRAYLPLWGASRVGVLDSLLGEGMRVKFSCVKSPWFNAEWIGREIDREVVKELERMHEINQVDIGGEKGEYHTMCVGGPIYQQGGVAHLELEGVNVVELESQKGQGENAQWWVLGFEAVHLRAEEDGGTKGGADGSGCDRGISMAPPLADERARLDRIFSLLGNEGGRFRPAPSMTPPLNCIASRLADECAAQGLDVVCPFAAQWYNEYAVKAQESSSLKLAMLNTYGHSSGCGAFLVGNTAAAWPMFLQWCGERPLTANVSRNADLDNPFDTFCEEKTPNAILQLAKRRG</sequence>
<comment type="catalytic activity">
    <reaction evidence="5">
        <text>diphthine-[translation elongation factor 2] + NH4(+) + ATP = diphthamide-[translation elongation factor 2] + AMP + diphosphate + H(+)</text>
        <dbReference type="Rhea" id="RHEA:19753"/>
        <dbReference type="Rhea" id="RHEA-COMP:10172"/>
        <dbReference type="Rhea" id="RHEA-COMP:10174"/>
        <dbReference type="ChEBI" id="CHEBI:15378"/>
        <dbReference type="ChEBI" id="CHEBI:16692"/>
        <dbReference type="ChEBI" id="CHEBI:28938"/>
        <dbReference type="ChEBI" id="CHEBI:30616"/>
        <dbReference type="ChEBI" id="CHEBI:33019"/>
        <dbReference type="ChEBI" id="CHEBI:82696"/>
        <dbReference type="ChEBI" id="CHEBI:456215"/>
        <dbReference type="EC" id="6.3.1.14"/>
    </reaction>
</comment>
<dbReference type="InterPro" id="IPR002761">
    <property type="entry name" value="Diphthami_syn_dom"/>
</dbReference>
<dbReference type="Proteomes" id="UP001190700">
    <property type="component" value="Unassembled WGS sequence"/>
</dbReference>